<keyword evidence="2" id="KW-0238">DNA-binding</keyword>
<protein>
    <submittedName>
        <fullName evidence="4">Helix-turn-helix domain-containing protein</fullName>
    </submittedName>
</protein>
<dbReference type="GO" id="GO:0003700">
    <property type="term" value="F:DNA-binding transcription factor activity"/>
    <property type="evidence" value="ECO:0007669"/>
    <property type="project" value="InterPro"/>
</dbReference>
<dbReference type="InterPro" id="IPR020449">
    <property type="entry name" value="Tscrpt_reg_AraC-type_HTH"/>
</dbReference>
<dbReference type="Pfam" id="PF12833">
    <property type="entry name" value="HTH_18"/>
    <property type="match status" value="1"/>
</dbReference>
<proteinExistence type="predicted"/>
<sequence length="276" mass="32001">MARDNIILHQEELDGGVEILPMKIMTTIVQPPHRDDHFMFILQLKGVSVWELDFNKVTMNGAVICFIAPGQVHRYLDSKKTEGWLIFANPEFVSRSSREIFDTVLHSRQNITATEKDPVYDLLPLLEKLLYTRGMPLKKQVLHSMTDTITGMIAAKIIQGQHATHTFGSQKYTTATRFRQLVKEQYKESKQVKDYAALLNITPLYLNEVMKEITGLAASYWIQQEIMLEAKRLLYYTDLDIKEIAYQLGYEDHAYFSRFFRKHAGMTASSFRDREP</sequence>
<keyword evidence="5" id="KW-1185">Reference proteome</keyword>
<evidence type="ECO:0000256" key="1">
    <source>
        <dbReference type="ARBA" id="ARBA00023015"/>
    </source>
</evidence>
<dbReference type="InterPro" id="IPR037923">
    <property type="entry name" value="HTH-like"/>
</dbReference>
<dbReference type="SMART" id="SM00342">
    <property type="entry name" value="HTH_ARAC"/>
    <property type="match status" value="1"/>
</dbReference>
<dbReference type="Gene3D" id="1.10.10.60">
    <property type="entry name" value="Homeodomain-like"/>
    <property type="match status" value="1"/>
</dbReference>
<evidence type="ECO:0000313" key="5">
    <source>
        <dbReference type="Proteomes" id="UP000281028"/>
    </source>
</evidence>
<dbReference type="SUPFAM" id="SSF46689">
    <property type="entry name" value="Homeodomain-like"/>
    <property type="match status" value="1"/>
</dbReference>
<dbReference type="PANTHER" id="PTHR43280">
    <property type="entry name" value="ARAC-FAMILY TRANSCRIPTIONAL REGULATOR"/>
    <property type="match status" value="1"/>
</dbReference>
<dbReference type="PANTHER" id="PTHR43280:SF32">
    <property type="entry name" value="TRANSCRIPTIONAL REGULATORY PROTEIN"/>
    <property type="match status" value="1"/>
</dbReference>
<dbReference type="InterPro" id="IPR009057">
    <property type="entry name" value="Homeodomain-like_sf"/>
</dbReference>
<dbReference type="AlphaFoldDB" id="A0A3S1CVK1"/>
<dbReference type="PRINTS" id="PR00032">
    <property type="entry name" value="HTHARAC"/>
</dbReference>
<comment type="caution">
    <text evidence="4">The sequence shown here is derived from an EMBL/GenBank/DDBJ whole genome shotgun (WGS) entry which is preliminary data.</text>
</comment>
<name>A0A3S1CVK1_9BACT</name>
<reference evidence="4" key="1">
    <citation type="submission" date="2020-05" db="EMBL/GenBank/DDBJ databases">
        <title>Chitinophaga laudate sp. nov., isolated from a tropical peat swamp.</title>
        <authorList>
            <person name="Goh C.B.S."/>
            <person name="Lee M.S."/>
            <person name="Parimannan S."/>
            <person name="Pasbakhsh P."/>
            <person name="Yule C.M."/>
            <person name="Rajandas H."/>
            <person name="Loke S."/>
            <person name="Croft L."/>
            <person name="Tan J.B.L."/>
        </authorList>
    </citation>
    <scope>NUCLEOTIDE SEQUENCE</scope>
    <source>
        <strain evidence="4">Mgbs1</strain>
    </source>
</reference>
<evidence type="ECO:0000256" key="2">
    <source>
        <dbReference type="ARBA" id="ARBA00023125"/>
    </source>
</evidence>
<dbReference type="InterPro" id="IPR018060">
    <property type="entry name" value="HTH_AraC"/>
</dbReference>
<dbReference type="EMBL" id="RIAR02000001">
    <property type="protein sequence ID" value="NSL86055.1"/>
    <property type="molecule type" value="Genomic_DNA"/>
</dbReference>
<evidence type="ECO:0000313" key="4">
    <source>
        <dbReference type="EMBL" id="NSL86055.1"/>
    </source>
</evidence>
<dbReference type="PROSITE" id="PS01124">
    <property type="entry name" value="HTH_ARAC_FAMILY_2"/>
    <property type="match status" value="1"/>
</dbReference>
<keyword evidence="3" id="KW-0804">Transcription</keyword>
<gene>
    <name evidence="4" type="ORF">ECE50_004380</name>
</gene>
<accession>A0A3S1CVK1</accession>
<dbReference type="GO" id="GO:0043565">
    <property type="term" value="F:sequence-specific DNA binding"/>
    <property type="evidence" value="ECO:0007669"/>
    <property type="project" value="InterPro"/>
</dbReference>
<dbReference type="Proteomes" id="UP000281028">
    <property type="component" value="Unassembled WGS sequence"/>
</dbReference>
<dbReference type="SUPFAM" id="SSF51215">
    <property type="entry name" value="Regulatory protein AraC"/>
    <property type="match status" value="1"/>
</dbReference>
<keyword evidence="1" id="KW-0805">Transcription regulation</keyword>
<organism evidence="4 5">
    <name type="scientific">Chitinophaga solisilvae</name>
    <dbReference type="NCBI Taxonomy" id="1233460"/>
    <lineage>
        <taxon>Bacteria</taxon>
        <taxon>Pseudomonadati</taxon>
        <taxon>Bacteroidota</taxon>
        <taxon>Chitinophagia</taxon>
        <taxon>Chitinophagales</taxon>
        <taxon>Chitinophagaceae</taxon>
        <taxon>Chitinophaga</taxon>
    </lineage>
</organism>
<dbReference type="OrthoDB" id="1096411at2"/>
<evidence type="ECO:0000256" key="3">
    <source>
        <dbReference type="ARBA" id="ARBA00023163"/>
    </source>
</evidence>